<evidence type="ECO:0000313" key="2">
    <source>
        <dbReference type="Proteomes" id="UP000197468"/>
    </source>
</evidence>
<comment type="caution">
    <text evidence="1">The sequence shown here is derived from an EMBL/GenBank/DDBJ whole genome shotgun (WGS) entry which is preliminary data.</text>
</comment>
<proteinExistence type="predicted"/>
<dbReference type="EMBL" id="NIOF01000001">
    <property type="protein sequence ID" value="OWQ93390.1"/>
    <property type="molecule type" value="Genomic_DNA"/>
</dbReference>
<keyword evidence="2" id="KW-1185">Reference proteome</keyword>
<dbReference type="Proteomes" id="UP000197468">
    <property type="component" value="Unassembled WGS sequence"/>
</dbReference>
<organism evidence="1 2">
    <name type="scientific">Roseateles aquatilis</name>
    <dbReference type="NCBI Taxonomy" id="431061"/>
    <lineage>
        <taxon>Bacteria</taxon>
        <taxon>Pseudomonadati</taxon>
        <taxon>Pseudomonadota</taxon>
        <taxon>Betaproteobacteria</taxon>
        <taxon>Burkholderiales</taxon>
        <taxon>Sphaerotilaceae</taxon>
        <taxon>Roseateles</taxon>
    </lineage>
</organism>
<accession>A0A246JLG8</accession>
<name>A0A246JLG8_9BURK</name>
<reference evidence="1 2" key="1">
    <citation type="journal article" date="2008" name="Int. J. Syst. Evol. Microbiol.">
        <title>Description of Roseateles aquatilis sp. nov. and Roseateles terrae sp. nov., in the class Betaproteobacteria, and emended description of the genus Roseateles.</title>
        <authorList>
            <person name="Gomila M."/>
            <person name="Bowien B."/>
            <person name="Falsen E."/>
            <person name="Moore E.R."/>
            <person name="Lalucat J."/>
        </authorList>
    </citation>
    <scope>NUCLEOTIDE SEQUENCE [LARGE SCALE GENOMIC DNA]</scope>
    <source>
        <strain evidence="1 2">CCUG 48205</strain>
    </source>
</reference>
<sequence length="819" mass="89661">MLMNNLAALYVDRNIRSLMDDGSTPASLPLLAGHPTTGSRFELQRRHPANDNIQRLAWTLEQLKEDAASVWDLREFSPNTLAQLPVEALLELSGRIDHLLLPEQCAGADVHRWLHYVGGLHRLSVSHPRLEPSARIDVSLGRSLKEFQTDPVTALRCHLPRGIKLVPAREATTTTAIELPAEPKAPWFARALGALRKPRAAPPDTDPGQHLPRNWLGLSGELSRCLIVPSVAAVPRLLIDTRNKACRLLDAFPRPLILPSEEPLLSDAKRILARAPRRGRIAISQAEATLLYRAIQLVRATFAAPGCSGPVERSAQQCQGLSALMAWVREAVDPAQRRQREAAARACRASSVEPAPHPSILQFEEPAPHPHLSAIELPPASILRALWPERSLWLRLRTTTGQIRNVADFRSALQAFDGITLEPGLWHGGLPEVFDAAALHGLDLGNVMTPIDWPALWASVARQPGLRWIEPPHGQTPLDVPPGWEWDDVNRRCHSPAGLAAIAIEAAEAATAAAAAAAEAEEARARGAALNQAAPRGDIQVISDFVDATDKLIERLHDSGKHRQHTGRHKTILKALQHCLRSGHAPALAEAAALIRQAPGHCEDANLMRLDNLDAWLKAGRLGSLNQAAELLLRQGMQTRAAQHAVVANPLYVESQELASGLAWLVDQCLDDLLPKRAHATSQPYYGQAAGTSPLMSAPRRQWRTRMDSQVQARDAVLRQELDEGLPTLRELLTQESGLGRRIRDFVERQPACAKRAQKIEAEFQKAHAAAVDADPDNPHAGWDVYLAKEAALIDTAMDTLHPALDPLLARIRKGLSKP</sequence>
<gene>
    <name evidence="1" type="ORF">CDN99_02605</name>
</gene>
<dbReference type="AlphaFoldDB" id="A0A246JLG8"/>
<protein>
    <submittedName>
        <fullName evidence="1">Uncharacterized protein</fullName>
    </submittedName>
</protein>
<evidence type="ECO:0000313" key="1">
    <source>
        <dbReference type="EMBL" id="OWQ93390.1"/>
    </source>
</evidence>